<protein>
    <submittedName>
        <fullName evidence="2">Uncharacterized protein</fullName>
    </submittedName>
</protein>
<dbReference type="EMBL" id="RPDH01000002">
    <property type="protein sequence ID" value="RPE08059.1"/>
    <property type="molecule type" value="Genomic_DNA"/>
</dbReference>
<dbReference type="OrthoDB" id="995555at2"/>
<feature type="signal peptide" evidence="1">
    <location>
        <begin position="1"/>
        <end position="19"/>
    </location>
</feature>
<dbReference type="RefSeq" id="WP_123847057.1">
    <property type="nucleotide sequence ID" value="NZ_RPDH01000002.1"/>
</dbReference>
<accession>A0A3N4PN35</accession>
<evidence type="ECO:0000313" key="2">
    <source>
        <dbReference type="EMBL" id="RPE08059.1"/>
    </source>
</evidence>
<gene>
    <name evidence="2" type="ORF">EGT74_13375</name>
</gene>
<evidence type="ECO:0000313" key="3">
    <source>
        <dbReference type="Proteomes" id="UP000278351"/>
    </source>
</evidence>
<proteinExistence type="predicted"/>
<sequence length="298" mass="33243">MKAITYALLFLLAGFSATAQDTTGIFSRLQAISQGRVDFFNTDGTEISSHRVPGEFTVKNLQKIFRQYRIKTERLTVTDSALGYPNYYLDESQEVSPGITQHVARYFIGHEGSLFALTFISFNKYDRAFHRAFTRLLLEGSIPMHVYVNPDGDSLNFAGRNIFRGKVCRFMNINNLQCPYYGQMNWSVHQDAAGAAASVKNQYDILKTKKTGKFIAEDTVDVIFEGAPVKALRTTYDVKGVSGLLVGMSGAKTLTVYFVSAPVRNNHVSCVMSFWNNDNVNADGLPPLLAEVMNLKKP</sequence>
<dbReference type="Proteomes" id="UP000278351">
    <property type="component" value="Unassembled WGS sequence"/>
</dbReference>
<evidence type="ECO:0000256" key="1">
    <source>
        <dbReference type="SAM" id="SignalP"/>
    </source>
</evidence>
<comment type="caution">
    <text evidence="2">The sequence shown here is derived from an EMBL/GenBank/DDBJ whole genome shotgun (WGS) entry which is preliminary data.</text>
</comment>
<keyword evidence="3" id="KW-1185">Reference proteome</keyword>
<organism evidence="2 3">
    <name type="scientific">Chitinophaga lutea</name>
    <dbReference type="NCBI Taxonomy" id="2488634"/>
    <lineage>
        <taxon>Bacteria</taxon>
        <taxon>Pseudomonadati</taxon>
        <taxon>Bacteroidota</taxon>
        <taxon>Chitinophagia</taxon>
        <taxon>Chitinophagales</taxon>
        <taxon>Chitinophagaceae</taxon>
        <taxon>Chitinophaga</taxon>
    </lineage>
</organism>
<name>A0A3N4PN35_9BACT</name>
<reference evidence="2 3" key="1">
    <citation type="submission" date="2018-11" db="EMBL/GenBank/DDBJ databases">
        <title>Chitinophaga lutea sp.nov., isolate from arsenic contaminated soil.</title>
        <authorList>
            <person name="Zong Y."/>
        </authorList>
    </citation>
    <scope>NUCLEOTIDE SEQUENCE [LARGE SCALE GENOMIC DNA]</scope>
    <source>
        <strain evidence="2 3">ZY74</strain>
    </source>
</reference>
<keyword evidence="1" id="KW-0732">Signal</keyword>
<dbReference type="AlphaFoldDB" id="A0A3N4PN35"/>
<feature type="chain" id="PRO_5017950030" evidence="1">
    <location>
        <begin position="20"/>
        <end position="298"/>
    </location>
</feature>